<dbReference type="Proteomes" id="UP001146120">
    <property type="component" value="Unassembled WGS sequence"/>
</dbReference>
<reference evidence="2" key="2">
    <citation type="journal article" date="2023" name="Microbiol Resour">
        <title>Decontamination and Annotation of the Draft Genome Sequence of the Oomycete Lagenidium giganteum ARSEF 373.</title>
        <authorList>
            <person name="Morgan W.R."/>
            <person name="Tartar A."/>
        </authorList>
    </citation>
    <scope>NUCLEOTIDE SEQUENCE</scope>
    <source>
        <strain evidence="2">ARSEF 373</strain>
    </source>
</reference>
<evidence type="ECO:0000313" key="3">
    <source>
        <dbReference type="Proteomes" id="UP001146120"/>
    </source>
</evidence>
<protein>
    <submittedName>
        <fullName evidence="2">Uncharacterized protein</fullName>
    </submittedName>
</protein>
<feature type="non-terminal residue" evidence="2">
    <location>
        <position position="1"/>
    </location>
</feature>
<accession>A0AAV2Z0E9</accession>
<feature type="region of interest" description="Disordered" evidence="1">
    <location>
        <begin position="32"/>
        <end position="55"/>
    </location>
</feature>
<gene>
    <name evidence="2" type="ORF">N0F65_002587</name>
</gene>
<name>A0AAV2Z0E9_9STRA</name>
<feature type="compositionally biased region" description="Basic and acidic residues" evidence="1">
    <location>
        <begin position="44"/>
        <end position="55"/>
    </location>
</feature>
<organism evidence="2 3">
    <name type="scientific">Lagenidium giganteum</name>
    <dbReference type="NCBI Taxonomy" id="4803"/>
    <lineage>
        <taxon>Eukaryota</taxon>
        <taxon>Sar</taxon>
        <taxon>Stramenopiles</taxon>
        <taxon>Oomycota</taxon>
        <taxon>Peronosporomycetes</taxon>
        <taxon>Pythiales</taxon>
        <taxon>Pythiaceae</taxon>
    </lineage>
</organism>
<dbReference type="EMBL" id="DAKRPA010000095">
    <property type="protein sequence ID" value="DAZ98862.1"/>
    <property type="molecule type" value="Genomic_DNA"/>
</dbReference>
<keyword evidence="3" id="KW-1185">Reference proteome</keyword>
<comment type="caution">
    <text evidence="2">The sequence shown here is derived from an EMBL/GenBank/DDBJ whole genome shotgun (WGS) entry which is preliminary data.</text>
</comment>
<sequence>RRLRSRWSLKSAHYGHKNEELQHARRIQHVHTHLDRQNSCSGVEKSDLMHRRALQ</sequence>
<dbReference type="AlphaFoldDB" id="A0AAV2Z0E9"/>
<reference evidence="2" key="1">
    <citation type="submission" date="2022-11" db="EMBL/GenBank/DDBJ databases">
        <authorList>
            <person name="Morgan W.R."/>
            <person name="Tartar A."/>
        </authorList>
    </citation>
    <scope>NUCLEOTIDE SEQUENCE</scope>
    <source>
        <strain evidence="2">ARSEF 373</strain>
    </source>
</reference>
<evidence type="ECO:0000313" key="2">
    <source>
        <dbReference type="EMBL" id="DAZ98862.1"/>
    </source>
</evidence>
<evidence type="ECO:0000256" key="1">
    <source>
        <dbReference type="SAM" id="MobiDB-lite"/>
    </source>
</evidence>
<proteinExistence type="predicted"/>